<feature type="compositionally biased region" description="Basic and acidic residues" evidence="2">
    <location>
        <begin position="7"/>
        <end position="20"/>
    </location>
</feature>
<gene>
    <name evidence="3" type="ORF">PMZ80_004550</name>
</gene>
<dbReference type="Pfam" id="PF09797">
    <property type="entry name" value="NatB_MDM20"/>
    <property type="match status" value="1"/>
</dbReference>
<proteinExistence type="inferred from homology"/>
<dbReference type="Proteomes" id="UP001334248">
    <property type="component" value="Unassembled WGS sequence"/>
</dbReference>
<comment type="similarity">
    <text evidence="1">Belongs to the MDM20/NAA25 family.</text>
</comment>
<dbReference type="PANTHER" id="PTHR22767">
    <property type="entry name" value="N-TERMINAL ACETYLTRANSFERASE-RELATED"/>
    <property type="match status" value="1"/>
</dbReference>
<dbReference type="RefSeq" id="XP_064731632.1">
    <property type="nucleotide sequence ID" value="XM_064872974.1"/>
</dbReference>
<dbReference type="PANTHER" id="PTHR22767:SF3">
    <property type="entry name" value="N-ALPHA-ACETYLTRANSFERASE 25, NATB AUXILIARY SUBUNIT"/>
    <property type="match status" value="1"/>
</dbReference>
<dbReference type="InterPro" id="IPR019183">
    <property type="entry name" value="NAA25_NatB_aux_su"/>
</dbReference>
<dbReference type="EMBL" id="JAVHJV010000004">
    <property type="protein sequence ID" value="KAK5943542.1"/>
    <property type="molecule type" value="Genomic_DNA"/>
</dbReference>
<evidence type="ECO:0000313" key="3">
    <source>
        <dbReference type="EMBL" id="KAK5943542.1"/>
    </source>
</evidence>
<accession>A0ABR0RSE9</accession>
<keyword evidence="4" id="KW-1185">Reference proteome</keyword>
<feature type="region of interest" description="Disordered" evidence="2">
    <location>
        <begin position="1"/>
        <end position="20"/>
    </location>
</feature>
<reference evidence="3 4" key="1">
    <citation type="journal article" date="2023" name="Res Sq">
        <title>Genomic and morphological characterization of Knufia obscura isolated from the Mars 2020 spacecraft assembly facility.</title>
        <authorList>
            <person name="Chander A.M."/>
            <person name="Teixeira M.M."/>
            <person name="Singh N.K."/>
            <person name="Williams M.P."/>
            <person name="Parker C.W."/>
            <person name="Leo P."/>
            <person name="Stajich J.E."/>
            <person name="Torok T."/>
            <person name="Tighe S."/>
            <person name="Mason C.E."/>
            <person name="Venkateswaran K."/>
        </authorList>
    </citation>
    <scope>NUCLEOTIDE SEQUENCE [LARGE SCALE GENOMIC DNA]</scope>
    <source>
        <strain evidence="3 4">CCFEE 5817</strain>
    </source>
</reference>
<evidence type="ECO:0000256" key="2">
    <source>
        <dbReference type="SAM" id="MobiDB-lite"/>
    </source>
</evidence>
<protein>
    <submittedName>
        <fullName evidence="3">Uncharacterized protein</fullName>
    </submittedName>
</protein>
<evidence type="ECO:0000313" key="4">
    <source>
        <dbReference type="Proteomes" id="UP001334248"/>
    </source>
</evidence>
<name>A0ABR0RSE9_9EURO</name>
<dbReference type="GeneID" id="89997999"/>
<comment type="caution">
    <text evidence="3">The sequence shown here is derived from an EMBL/GenBank/DDBJ whole genome shotgun (WGS) entry which is preliminary data.</text>
</comment>
<evidence type="ECO:0000256" key="1">
    <source>
        <dbReference type="ARBA" id="ARBA00006298"/>
    </source>
</evidence>
<organism evidence="3 4">
    <name type="scientific">Knufia obscura</name>
    <dbReference type="NCBI Taxonomy" id="1635080"/>
    <lineage>
        <taxon>Eukaryota</taxon>
        <taxon>Fungi</taxon>
        <taxon>Dikarya</taxon>
        <taxon>Ascomycota</taxon>
        <taxon>Pezizomycotina</taxon>
        <taxon>Eurotiomycetes</taxon>
        <taxon>Chaetothyriomycetidae</taxon>
        <taxon>Chaetothyriales</taxon>
        <taxon>Trichomeriaceae</taxon>
        <taxon>Knufia</taxon>
    </lineage>
</organism>
<sequence length="930" mass="102836">MPTTVGDKAEQSGKETIWDKNKDEFKNVKTFQSLNAKDHPAMADTSVTERRVRPIQDAIAAGNWKQALKECEKWQKKGEASDRFLALKAAVLLRQPDGKNQEKGTNETLQLCRRQTPVLNIEAIHQLQDSLSLLHLDAQEGPKLWERAVAAQPSDKDLVETWLNNSIAVSDWQSAQKATMALKKAFPKERQYDFWNILMCYLIHEDKNVPEKDRKLFGTLANRMISKAAQSGPPEKMVSNPEELSLLAAVLVKTGSTSELVSLLQGTSLKSVTEQDRPHADSLLLMAVESNPEFPESENILSQMLTSSEAEAEVLEDDRVWSLFVKSAIASESRRKCIEQLDTILTKQPRHRQALLAKIEVLAHDAKEDSNSSKKLLDACQQYYEAFGSKAFCFDDLIQRLRIAGAETVSGFQGGLNDEPPSSTPSARSLFLLKLEYYLLCTAPSSARDFPSFASKALDLYLAAQGNESIAAEAVFLAALALLRLAYKSGDSAALLQSSMVLHTAHKKFKDYYPLHVLLVQVQMASGQIHLAMDNFAHLSVKNMQWETVGHLLLTRISTLHPRQHGRGDDSLNPSGALDTALYVSGNSQRSVDRAIADGLKQGSYSNVIGTAELKNNLRRSLNRQLYMIEQCKIQRALGLAAVHSFDPYEDALTDLRDMSFMPTYGVEDQDLALLLQCGPRPGQGWVNSMAMHECLLTYLMAELGAANQGAPGQVVEMALDNLVKAESRFSAHAADLTADEQEAAAVYHSLTTVVLQLGKKKDGTSQDLDKVIEAMSKPTRETKAVSVNGVQYPDAKWLHHRFVKLEMLQTAAHFAAIMSKKLKTGKGKKDVTEKFMKSLEELRPMINKQAEAIYSQARELKQGLGASGVLGKLVDVMLGRADGNEDHAKLSDKIATLQDEADVEEYCGGLRESWEDALDGVLAVKIKTI</sequence>